<feature type="transmembrane region" description="Helical" evidence="1">
    <location>
        <begin position="12"/>
        <end position="34"/>
    </location>
</feature>
<dbReference type="RefSeq" id="WP_115402206.1">
    <property type="nucleotide sequence ID" value="NZ_QPKV01000003.1"/>
</dbReference>
<keyword evidence="1" id="KW-0812">Transmembrane</keyword>
<accession>A0A369PWZ3</accession>
<evidence type="ECO:0000313" key="2">
    <source>
        <dbReference type="EMBL" id="RDC57024.1"/>
    </source>
</evidence>
<dbReference type="AlphaFoldDB" id="A0A369PWZ3"/>
<dbReference type="OrthoDB" id="7564746at2"/>
<name>A0A369PWZ3_9SPHI</name>
<protein>
    <submittedName>
        <fullName evidence="2">DUF1440 domain-containing protein</fullName>
    </submittedName>
</protein>
<gene>
    <name evidence="2" type="ORF">DU508_07450</name>
</gene>
<keyword evidence="1" id="KW-1133">Transmembrane helix</keyword>
<sequence>MKNPYQNPSFVKHIFVITLIAGTLDGLAAVIFLAKMKFASTFQYIVSAIFGKTAFEGGSKMVLAGLLLHYFITFIFVNIYMIVSIDSVLLKKQKIIAGIVYGIIVWSIMNLLVVPLTPIPHGKFNIERAVINCIVLILCIGLPISLLAARQNTIRH</sequence>
<feature type="transmembrane region" description="Helical" evidence="1">
    <location>
        <begin position="95"/>
        <end position="117"/>
    </location>
</feature>
<keyword evidence="3" id="KW-1185">Reference proteome</keyword>
<feature type="transmembrane region" description="Helical" evidence="1">
    <location>
        <begin position="129"/>
        <end position="149"/>
    </location>
</feature>
<dbReference type="Proteomes" id="UP000253961">
    <property type="component" value="Unassembled WGS sequence"/>
</dbReference>
<dbReference type="EMBL" id="QPKV01000003">
    <property type="protein sequence ID" value="RDC57024.1"/>
    <property type="molecule type" value="Genomic_DNA"/>
</dbReference>
<feature type="transmembrane region" description="Helical" evidence="1">
    <location>
        <begin position="61"/>
        <end position="83"/>
    </location>
</feature>
<evidence type="ECO:0000256" key="1">
    <source>
        <dbReference type="SAM" id="Phobius"/>
    </source>
</evidence>
<proteinExistence type="predicted"/>
<evidence type="ECO:0000313" key="3">
    <source>
        <dbReference type="Proteomes" id="UP000253961"/>
    </source>
</evidence>
<keyword evidence="1" id="KW-0472">Membrane</keyword>
<organism evidence="2 3">
    <name type="scientific">Pedobacter chinensis</name>
    <dbReference type="NCBI Taxonomy" id="2282421"/>
    <lineage>
        <taxon>Bacteria</taxon>
        <taxon>Pseudomonadati</taxon>
        <taxon>Bacteroidota</taxon>
        <taxon>Sphingobacteriia</taxon>
        <taxon>Sphingobacteriales</taxon>
        <taxon>Sphingobacteriaceae</taxon>
        <taxon>Pedobacter</taxon>
    </lineage>
</organism>
<comment type="caution">
    <text evidence="2">The sequence shown here is derived from an EMBL/GenBank/DDBJ whole genome shotgun (WGS) entry which is preliminary data.</text>
</comment>
<reference evidence="2 3" key="1">
    <citation type="submission" date="2018-07" db="EMBL/GenBank/DDBJ databases">
        <title>Pedobacter sp. nov., isolated from soil.</title>
        <authorList>
            <person name="Zhou L.Y."/>
            <person name="Du Z.J."/>
        </authorList>
    </citation>
    <scope>NUCLEOTIDE SEQUENCE [LARGE SCALE GENOMIC DNA]</scope>
    <source>
        <strain evidence="2 3">JDX94</strain>
    </source>
</reference>